<dbReference type="RefSeq" id="WP_278017997.1">
    <property type="nucleotide sequence ID" value="NZ_JARRRY010000001.1"/>
</dbReference>
<dbReference type="Proteomes" id="UP001218246">
    <property type="component" value="Unassembled WGS sequence"/>
</dbReference>
<proteinExistence type="inferred from homology"/>
<evidence type="ECO:0000256" key="5">
    <source>
        <dbReference type="ARBA" id="ARBA00022692"/>
    </source>
</evidence>
<gene>
    <name evidence="9" type="ORF">P6P90_03335</name>
</gene>
<feature type="transmembrane region" description="Helical" evidence="8">
    <location>
        <begin position="50"/>
        <end position="70"/>
    </location>
</feature>
<feature type="transmembrane region" description="Helical" evidence="8">
    <location>
        <begin position="133"/>
        <end position="150"/>
    </location>
</feature>
<evidence type="ECO:0000256" key="8">
    <source>
        <dbReference type="SAM" id="Phobius"/>
    </source>
</evidence>
<evidence type="ECO:0000256" key="7">
    <source>
        <dbReference type="ARBA" id="ARBA00023136"/>
    </source>
</evidence>
<accession>A0ABT6H184</accession>
<keyword evidence="3" id="KW-0813">Transport</keyword>
<evidence type="ECO:0000256" key="2">
    <source>
        <dbReference type="ARBA" id="ARBA00007998"/>
    </source>
</evidence>
<dbReference type="Pfam" id="PF03845">
    <property type="entry name" value="Spore_permease"/>
    <property type="match status" value="1"/>
</dbReference>
<feature type="transmembrane region" description="Helical" evidence="8">
    <location>
        <begin position="21"/>
        <end position="38"/>
    </location>
</feature>
<dbReference type="EMBL" id="JARULN010000001">
    <property type="protein sequence ID" value="MDG5753032.1"/>
    <property type="molecule type" value="Genomic_DNA"/>
</dbReference>
<evidence type="ECO:0000256" key="3">
    <source>
        <dbReference type="ARBA" id="ARBA00022448"/>
    </source>
</evidence>
<sequence>MHFLPIFEASPHNLLQGMYEMSFSLTGFEILYFLYPYAGTKKTVHRYAQFAIFLTNVVYLYTITITIGFYSDESLLRTIWPTLNLFKSVNFPFLEQFEVVLICMMMLVLLPNMSTLVWVVTKGLKEIFTIKQTTALYIVGIVMFFITLFFKSRAQIGDYTEFFNTVTFIASFIYPVVLFVATLLIQAIRRRRAI</sequence>
<feature type="transmembrane region" description="Helical" evidence="8">
    <location>
        <begin position="162"/>
        <end position="185"/>
    </location>
</feature>
<evidence type="ECO:0000256" key="6">
    <source>
        <dbReference type="ARBA" id="ARBA00022989"/>
    </source>
</evidence>
<name>A0ABT6H184_9BACI</name>
<comment type="subcellular location">
    <subcellularLocation>
        <location evidence="1">Membrane</location>
        <topology evidence="1">Multi-pass membrane protein</topology>
    </subcellularLocation>
</comment>
<evidence type="ECO:0000256" key="4">
    <source>
        <dbReference type="ARBA" id="ARBA00022544"/>
    </source>
</evidence>
<keyword evidence="7 8" id="KW-0472">Membrane</keyword>
<evidence type="ECO:0000313" key="10">
    <source>
        <dbReference type="Proteomes" id="UP001218246"/>
    </source>
</evidence>
<keyword evidence="5 8" id="KW-0812">Transmembrane</keyword>
<dbReference type="InterPro" id="IPR004761">
    <property type="entry name" value="Spore_GerAB"/>
</dbReference>
<protein>
    <submittedName>
        <fullName evidence="9">GerAB/ArcD/ProY family transporter</fullName>
    </submittedName>
</protein>
<dbReference type="PANTHER" id="PTHR34975">
    <property type="entry name" value="SPORE GERMINATION PROTEIN A2"/>
    <property type="match status" value="1"/>
</dbReference>
<comment type="caution">
    <text evidence="9">The sequence shown here is derived from an EMBL/GenBank/DDBJ whole genome shotgun (WGS) entry which is preliminary data.</text>
</comment>
<reference evidence="9 10" key="1">
    <citation type="submission" date="2023-04" db="EMBL/GenBank/DDBJ databases">
        <title>Ectobacillus antri isolated from activated sludge.</title>
        <authorList>
            <person name="Yan P."/>
            <person name="Liu X."/>
        </authorList>
    </citation>
    <scope>NUCLEOTIDE SEQUENCE [LARGE SCALE GENOMIC DNA]</scope>
    <source>
        <strain evidence="9 10">C18H</strain>
    </source>
</reference>
<evidence type="ECO:0000256" key="1">
    <source>
        <dbReference type="ARBA" id="ARBA00004141"/>
    </source>
</evidence>
<keyword evidence="10" id="KW-1185">Reference proteome</keyword>
<keyword evidence="4" id="KW-0309">Germination</keyword>
<evidence type="ECO:0000313" key="9">
    <source>
        <dbReference type="EMBL" id="MDG5753032.1"/>
    </source>
</evidence>
<dbReference type="PANTHER" id="PTHR34975:SF2">
    <property type="entry name" value="SPORE GERMINATION PROTEIN A2"/>
    <property type="match status" value="1"/>
</dbReference>
<comment type="similarity">
    <text evidence="2">Belongs to the amino acid-polyamine-organocation (APC) superfamily. Spore germination protein (SGP) (TC 2.A.3.9) family.</text>
</comment>
<feature type="transmembrane region" description="Helical" evidence="8">
    <location>
        <begin position="99"/>
        <end position="121"/>
    </location>
</feature>
<keyword evidence="6 8" id="KW-1133">Transmembrane helix</keyword>
<organism evidence="9 10">
    <name type="scientific">Ectobacillus antri</name>
    <dbReference type="NCBI Taxonomy" id="2486280"/>
    <lineage>
        <taxon>Bacteria</taxon>
        <taxon>Bacillati</taxon>
        <taxon>Bacillota</taxon>
        <taxon>Bacilli</taxon>
        <taxon>Bacillales</taxon>
        <taxon>Bacillaceae</taxon>
        <taxon>Ectobacillus</taxon>
    </lineage>
</organism>